<evidence type="ECO:0000259" key="3">
    <source>
        <dbReference type="Pfam" id="PF05036"/>
    </source>
</evidence>
<dbReference type="EMBL" id="QFWT01000006">
    <property type="protein sequence ID" value="PWI32947.1"/>
    <property type="molecule type" value="Genomic_DNA"/>
</dbReference>
<gene>
    <name evidence="4" type="ORF">DI392_11560</name>
</gene>
<feature type="compositionally biased region" description="Basic and acidic residues" evidence="1">
    <location>
        <begin position="143"/>
        <end position="155"/>
    </location>
</feature>
<dbReference type="SUPFAM" id="SSF110997">
    <property type="entry name" value="Sporulation related repeat"/>
    <property type="match status" value="1"/>
</dbReference>
<feature type="compositionally biased region" description="Low complexity" evidence="1">
    <location>
        <begin position="156"/>
        <end position="166"/>
    </location>
</feature>
<comment type="caution">
    <text evidence="4">The sequence shown here is derived from an EMBL/GenBank/DDBJ whole genome shotgun (WGS) entry which is preliminary data.</text>
</comment>
<dbReference type="OrthoDB" id="5811976at2"/>
<feature type="compositionally biased region" description="Low complexity" evidence="1">
    <location>
        <begin position="183"/>
        <end position="194"/>
    </location>
</feature>
<protein>
    <submittedName>
        <fullName evidence="4">SPOR domain-containing protein</fullName>
    </submittedName>
</protein>
<sequence>MNNYFTGKRVRGLLSILFVGFCLSSVVYAADDYVCEAKQNAKNELAVLTESCPIGQGLWGREPKQDKGFFWIQCGIFPQPLSLEQAKLIYGKISTNVWIKQDGKGFRCLIGPYSHFDKANSELKGVRGLPAYKESFVRWVTEDGQTRKSDTKPEAKQPIPAKPAKPVRTMKEKPAKPVRKLSPAVAPEAPAQPASLPEEKTPAFDGITLRRQTRVAEQQFVVPFLMQGNEQFYMEYGIAWNRLDYTKAESVCSSMGMSMVDEQQWKSLLSSNVMTREKWPLHLPYWGMGKRGLFTSGKVTHLTGTSLLNVVCVK</sequence>
<evidence type="ECO:0000313" key="5">
    <source>
        <dbReference type="Proteomes" id="UP000245362"/>
    </source>
</evidence>
<dbReference type="RefSeq" id="WP_109320066.1">
    <property type="nucleotide sequence ID" value="NZ_QFWT01000006.1"/>
</dbReference>
<dbReference type="Pfam" id="PF05036">
    <property type="entry name" value="SPOR"/>
    <property type="match status" value="1"/>
</dbReference>
<feature type="domain" description="SPOR" evidence="3">
    <location>
        <begin position="67"/>
        <end position="138"/>
    </location>
</feature>
<dbReference type="Proteomes" id="UP000245362">
    <property type="component" value="Unassembled WGS sequence"/>
</dbReference>
<accession>A0A2U3B855</accession>
<feature type="region of interest" description="Disordered" evidence="1">
    <location>
        <begin position="143"/>
        <end position="200"/>
    </location>
</feature>
<proteinExistence type="predicted"/>
<feature type="chain" id="PRO_5015757397" evidence="2">
    <location>
        <begin position="30"/>
        <end position="314"/>
    </location>
</feature>
<evidence type="ECO:0000256" key="1">
    <source>
        <dbReference type="SAM" id="MobiDB-lite"/>
    </source>
</evidence>
<dbReference type="InterPro" id="IPR036680">
    <property type="entry name" value="SPOR-like_sf"/>
</dbReference>
<keyword evidence="2" id="KW-0732">Signal</keyword>
<evidence type="ECO:0000313" key="4">
    <source>
        <dbReference type="EMBL" id="PWI32947.1"/>
    </source>
</evidence>
<keyword evidence="5" id="KW-1185">Reference proteome</keyword>
<organism evidence="4 5">
    <name type="scientific">Vibrio albus</name>
    <dbReference type="NCBI Taxonomy" id="2200953"/>
    <lineage>
        <taxon>Bacteria</taxon>
        <taxon>Pseudomonadati</taxon>
        <taxon>Pseudomonadota</taxon>
        <taxon>Gammaproteobacteria</taxon>
        <taxon>Vibrionales</taxon>
        <taxon>Vibrionaceae</taxon>
        <taxon>Vibrio</taxon>
    </lineage>
</organism>
<evidence type="ECO:0000256" key="2">
    <source>
        <dbReference type="SAM" id="SignalP"/>
    </source>
</evidence>
<dbReference type="GO" id="GO:0042834">
    <property type="term" value="F:peptidoglycan binding"/>
    <property type="evidence" value="ECO:0007669"/>
    <property type="project" value="InterPro"/>
</dbReference>
<dbReference type="InterPro" id="IPR007730">
    <property type="entry name" value="SPOR-like_dom"/>
</dbReference>
<dbReference type="AlphaFoldDB" id="A0A2U3B855"/>
<feature type="signal peptide" evidence="2">
    <location>
        <begin position="1"/>
        <end position="29"/>
    </location>
</feature>
<reference evidence="4 5" key="1">
    <citation type="submission" date="2018-05" db="EMBL/GenBank/DDBJ databases">
        <title>Vibrio limimaris sp. nov., isolated from marine sediment.</title>
        <authorList>
            <person name="Li C.-M."/>
        </authorList>
    </citation>
    <scope>NUCLEOTIDE SEQUENCE [LARGE SCALE GENOMIC DNA]</scope>
    <source>
        <strain evidence="4 5">E4404</strain>
    </source>
</reference>
<name>A0A2U3B855_9VIBR</name>